<keyword evidence="3 12" id="KW-0813">Transport</keyword>
<evidence type="ECO:0000256" key="12">
    <source>
        <dbReference type="RuleBase" id="RU367146"/>
    </source>
</evidence>
<evidence type="ECO:0000256" key="8">
    <source>
        <dbReference type="ARBA" id="ARBA00022989"/>
    </source>
</evidence>
<dbReference type="GeneID" id="92182298"/>
<comment type="subcellular location">
    <subcellularLocation>
        <location evidence="1 12">Mitochondrion inner membrane</location>
        <topology evidence="1 12">Multi-pass membrane protein</topology>
    </subcellularLocation>
</comment>
<dbReference type="AlphaFoldDB" id="A0AAW0YX36"/>
<name>A0AAW0YX36_9TREE</name>
<dbReference type="PANTHER" id="PTHR28021">
    <property type="entry name" value="PRESEQUENCE TRANSLOCATED-ASSOCIATED MOTOR SUBUNIT PAM17, MITOCHONDRIAL"/>
    <property type="match status" value="1"/>
</dbReference>
<evidence type="ECO:0000256" key="5">
    <source>
        <dbReference type="ARBA" id="ARBA00022792"/>
    </source>
</evidence>
<dbReference type="Proteomes" id="UP001388673">
    <property type="component" value="Unassembled WGS sequence"/>
</dbReference>
<organism evidence="14 15">
    <name type="scientific">Kwoniella newhampshirensis</name>
    <dbReference type="NCBI Taxonomy" id="1651941"/>
    <lineage>
        <taxon>Eukaryota</taxon>
        <taxon>Fungi</taxon>
        <taxon>Dikarya</taxon>
        <taxon>Basidiomycota</taxon>
        <taxon>Agaricomycotina</taxon>
        <taxon>Tremellomycetes</taxon>
        <taxon>Tremellales</taxon>
        <taxon>Cryptococcaceae</taxon>
        <taxon>Kwoniella</taxon>
    </lineage>
</organism>
<comment type="caution">
    <text evidence="14">The sequence shown here is derived from an EMBL/GenBank/DDBJ whole genome shotgun (WGS) entry which is preliminary data.</text>
</comment>
<keyword evidence="8 12" id="KW-1133">Transmembrane helix</keyword>
<reference evidence="14 15" key="1">
    <citation type="journal article" date="2024" name="bioRxiv">
        <title>Comparative genomics of Cryptococcus and Kwoniella reveals pathogenesis evolution and contrasting karyotype dynamics via intercentromeric recombination or chromosome fusion.</title>
        <authorList>
            <person name="Coelho M.A."/>
            <person name="David-Palma M."/>
            <person name="Shea T."/>
            <person name="Bowers K."/>
            <person name="McGinley-Smith S."/>
            <person name="Mohammad A.W."/>
            <person name="Gnirke A."/>
            <person name="Yurkov A.M."/>
            <person name="Nowrousian M."/>
            <person name="Sun S."/>
            <person name="Cuomo C.A."/>
            <person name="Heitman J."/>
        </authorList>
    </citation>
    <scope>NUCLEOTIDE SEQUENCE [LARGE SCALE GENOMIC DNA]</scope>
    <source>
        <strain evidence="14 15">CBS 13917</strain>
    </source>
</reference>
<dbReference type="InterPro" id="IPR013875">
    <property type="entry name" value="Pam17"/>
</dbReference>
<sequence length="220" mass="24317">MSRSALTNLRPFLRSTPSPLFLSIRHASTSTPSSASPLDAPTQPSSSATTSSSPSTTPIPLPLTWPNYLSLRRQRRLWSTLTTVPTTFAGLTLGGGYFASLEADPTQLIMGIEPMFVYGGATFGCMALGYLVGPTIGSFLFSLTHPSVSRGNPPALEVMDREFYHRIKRNRADPRFQSVQNIVPDFYGEKIVSLSTYRRWLRDQAVYKRKAMHGVPSEEQ</sequence>
<evidence type="ECO:0000256" key="6">
    <source>
        <dbReference type="ARBA" id="ARBA00022927"/>
    </source>
</evidence>
<comment type="function">
    <text evidence="12">Component of the PAM complex, a complex required for the translocation of transit peptide-containing proteins from the inner membrane into the mitochondrial matrix in an ATP-dependent manner.</text>
</comment>
<evidence type="ECO:0000256" key="7">
    <source>
        <dbReference type="ARBA" id="ARBA00022946"/>
    </source>
</evidence>
<dbReference type="Pfam" id="PF08566">
    <property type="entry name" value="Pam17"/>
    <property type="match status" value="1"/>
</dbReference>
<protein>
    <recommendedName>
        <fullName evidence="12">Presequence translocated-associated motor subunit PAM17</fullName>
    </recommendedName>
</protein>
<dbReference type="RefSeq" id="XP_066801593.1">
    <property type="nucleotide sequence ID" value="XM_066948134.1"/>
</dbReference>
<keyword evidence="7" id="KW-0809">Transit peptide</keyword>
<keyword evidence="15" id="KW-1185">Reference proteome</keyword>
<evidence type="ECO:0000256" key="2">
    <source>
        <dbReference type="ARBA" id="ARBA00006837"/>
    </source>
</evidence>
<evidence type="ECO:0000256" key="11">
    <source>
        <dbReference type="ARBA" id="ARBA00023136"/>
    </source>
</evidence>
<evidence type="ECO:0000313" key="15">
    <source>
        <dbReference type="Proteomes" id="UP001388673"/>
    </source>
</evidence>
<feature type="transmembrane region" description="Helical" evidence="12">
    <location>
        <begin position="77"/>
        <end position="98"/>
    </location>
</feature>
<evidence type="ECO:0000256" key="1">
    <source>
        <dbReference type="ARBA" id="ARBA00004448"/>
    </source>
</evidence>
<keyword evidence="4 12" id="KW-0812">Transmembrane</keyword>
<keyword evidence="6 12" id="KW-0653">Protein transport</keyword>
<keyword evidence="5 12" id="KW-0999">Mitochondrion inner membrane</keyword>
<keyword evidence="11 12" id="KW-0472">Membrane</keyword>
<evidence type="ECO:0000256" key="9">
    <source>
        <dbReference type="ARBA" id="ARBA00023010"/>
    </source>
</evidence>
<accession>A0AAW0YX36</accession>
<evidence type="ECO:0000256" key="13">
    <source>
        <dbReference type="SAM" id="MobiDB-lite"/>
    </source>
</evidence>
<keyword evidence="9 12" id="KW-0811">Translocation</keyword>
<evidence type="ECO:0000256" key="4">
    <source>
        <dbReference type="ARBA" id="ARBA00022692"/>
    </source>
</evidence>
<feature type="transmembrane region" description="Helical" evidence="12">
    <location>
        <begin position="118"/>
        <end position="141"/>
    </location>
</feature>
<comment type="subunit">
    <text evidence="12">Component of the PAM complex.</text>
</comment>
<evidence type="ECO:0000313" key="14">
    <source>
        <dbReference type="EMBL" id="KAK8849705.1"/>
    </source>
</evidence>
<proteinExistence type="inferred from homology"/>
<evidence type="ECO:0000256" key="10">
    <source>
        <dbReference type="ARBA" id="ARBA00023128"/>
    </source>
</evidence>
<comment type="similarity">
    <text evidence="2 12">Belongs to the PAM17 family.</text>
</comment>
<evidence type="ECO:0000256" key="3">
    <source>
        <dbReference type="ARBA" id="ARBA00022448"/>
    </source>
</evidence>
<dbReference type="PANTHER" id="PTHR28021:SF1">
    <property type="entry name" value="PRESEQUENCE TRANSLOCATED-ASSOCIATED MOTOR SUBUNIT PAM17, MITOCHONDRIAL"/>
    <property type="match status" value="1"/>
</dbReference>
<dbReference type="KEGG" id="kne:92182298"/>
<dbReference type="EMBL" id="JBCAWK010000009">
    <property type="protein sequence ID" value="KAK8849705.1"/>
    <property type="molecule type" value="Genomic_DNA"/>
</dbReference>
<feature type="compositionally biased region" description="Low complexity" evidence="13">
    <location>
        <begin position="28"/>
        <end position="56"/>
    </location>
</feature>
<feature type="region of interest" description="Disordered" evidence="13">
    <location>
        <begin position="28"/>
        <end position="58"/>
    </location>
</feature>
<keyword evidence="10 12" id="KW-0496">Mitochondrion</keyword>
<dbReference type="GO" id="GO:0001405">
    <property type="term" value="C:PAM complex, Tim23 associated import motor"/>
    <property type="evidence" value="ECO:0007669"/>
    <property type="project" value="UniProtKB-UniRule"/>
</dbReference>
<dbReference type="GO" id="GO:0030150">
    <property type="term" value="P:protein import into mitochondrial matrix"/>
    <property type="evidence" value="ECO:0007669"/>
    <property type="project" value="UniProtKB-UniRule"/>
</dbReference>
<gene>
    <name evidence="14" type="ORF">IAR55_005040</name>
</gene>